<dbReference type="GO" id="GO:0004326">
    <property type="term" value="F:tetrahydrofolylpolyglutamate synthase activity"/>
    <property type="evidence" value="ECO:0007669"/>
    <property type="project" value="UniProtKB-EC"/>
</dbReference>
<evidence type="ECO:0000256" key="2">
    <source>
        <dbReference type="ARBA" id="ARBA00004799"/>
    </source>
</evidence>
<dbReference type="InterPro" id="IPR004101">
    <property type="entry name" value="Mur_ligase_C"/>
</dbReference>
<comment type="similarity">
    <text evidence="4 18">Belongs to the folylpolyglutamate synthase family.</text>
</comment>
<dbReference type="SUPFAM" id="SSF53244">
    <property type="entry name" value="MurD-like peptide ligases, peptide-binding domain"/>
    <property type="match status" value="1"/>
</dbReference>
<comment type="pathway">
    <text evidence="2">Cofactor biosynthesis; tetrahydrofolate biosynthesis; 7,8-dihydrofolate from 2-amino-4-hydroxy-6-hydroxymethyl-7,8-dihydropteridine diphosphate and 4-aminobenzoate: step 2/2.</text>
</comment>
<gene>
    <name evidence="21" type="ORF">C5L31_000931</name>
</gene>
<dbReference type="EC" id="6.3.2.17" evidence="7"/>
<dbReference type="GO" id="GO:0046656">
    <property type="term" value="P:folic acid biosynthetic process"/>
    <property type="evidence" value="ECO:0007669"/>
    <property type="project" value="UniProtKB-KW"/>
</dbReference>
<sequence length="436" mass="48570">MVKSYEEALAFIHGRTQFKKIPTLSRMKIFMKKLNNPEQGLKIIHVAGTNGKGSTVAFLRSLLMETGQKVGTFTSPFLMRFNERISVNNQPISDEDLVDLVNEVQPIIKELDETLESGGPTEFEIITAMMFVYFAKIKVDVAVVEVGIGGKFDSTNVLTPLVSVITTIGFDHMKLLGNTLPEIAGQKAGIIKDGVPVVVGNVPMDALTTIEREATSKSAPLFHYATDFFVKIESPTGWGEIFDYQFKAAQLKKLRIDLMGDYQVENAATALTAFILFQEQLKGIKSDKVIRDGLQKTEWPGRFELINQSPQIILDGAHNPPAMVAVTNFLKNRYKQQELYVILAILADKEFEKMVTELLSDAHIHLILTTFNGPGKRKPADPKTIFNQLSKHDRVQIADNWQLALTIAMHSISADDVILITGSLYFISEVRQNLIG</sequence>
<comment type="pathway">
    <text evidence="3">Cofactor biosynthesis; tetrahydrofolylpolyglutamate biosynthesis.</text>
</comment>
<proteinExistence type="inferred from homology"/>
<keyword evidence="9 18" id="KW-0436">Ligase</keyword>
<evidence type="ECO:0000256" key="7">
    <source>
        <dbReference type="ARBA" id="ARBA00013025"/>
    </source>
</evidence>
<dbReference type="PANTHER" id="PTHR11136">
    <property type="entry name" value="FOLYLPOLYGLUTAMATE SYNTHASE-RELATED"/>
    <property type="match status" value="1"/>
</dbReference>
<dbReference type="EC" id="6.3.2.12" evidence="6"/>
<dbReference type="InterPro" id="IPR001645">
    <property type="entry name" value="Folylpolyglutamate_synth"/>
</dbReference>
<dbReference type="Gene3D" id="3.40.1190.10">
    <property type="entry name" value="Mur-like, catalytic domain"/>
    <property type="match status" value="1"/>
</dbReference>
<dbReference type="RefSeq" id="WP_010620678.1">
    <property type="nucleotide sequence ID" value="NZ_CP042371.1"/>
</dbReference>
<comment type="caution">
    <text evidence="21">The sequence shown here is derived from an EMBL/GenBank/DDBJ whole genome shotgun (WGS) entry which is preliminary data.</text>
</comment>
<keyword evidence="10" id="KW-0479">Metal-binding</keyword>
<name>A0A4R5NJJ6_9LACO</name>
<evidence type="ECO:0000256" key="13">
    <source>
        <dbReference type="ARBA" id="ARBA00022842"/>
    </source>
</evidence>
<reference evidence="21 22" key="1">
    <citation type="journal article" date="2019" name="Appl. Microbiol. Biotechnol.">
        <title>Uncovering carbohydrate metabolism through a genotype-phenotype association study of 56 lactic acid bacteria genomes.</title>
        <authorList>
            <person name="Buron-Moles G."/>
            <person name="Chailyan A."/>
            <person name="Dolejs I."/>
            <person name="Forster J."/>
            <person name="Miks M.H."/>
        </authorList>
    </citation>
    <scope>NUCLEOTIDE SEQUENCE [LARGE SCALE GENOMIC DNA]</scope>
    <source>
        <strain evidence="21 22">ATCC 49373</strain>
    </source>
</reference>
<dbReference type="Proteomes" id="UP000294854">
    <property type="component" value="Unassembled WGS sequence"/>
</dbReference>
<dbReference type="FunFam" id="3.40.1190.10:FF:000004">
    <property type="entry name" value="Dihydrofolate synthase/folylpolyglutamate synthase"/>
    <property type="match status" value="1"/>
</dbReference>
<dbReference type="SUPFAM" id="SSF53623">
    <property type="entry name" value="MurD-like peptide ligases, catalytic domain"/>
    <property type="match status" value="1"/>
</dbReference>
<evidence type="ECO:0000259" key="20">
    <source>
        <dbReference type="Pfam" id="PF08245"/>
    </source>
</evidence>
<evidence type="ECO:0000256" key="12">
    <source>
        <dbReference type="ARBA" id="ARBA00022840"/>
    </source>
</evidence>
<dbReference type="PROSITE" id="PS01012">
    <property type="entry name" value="FOLYLPOLYGLU_SYNT_2"/>
    <property type="match status" value="1"/>
</dbReference>
<comment type="catalytic activity">
    <reaction evidence="17">
        <text>7,8-dihydropteroate + L-glutamate + ATP = 7,8-dihydrofolate + ADP + phosphate + H(+)</text>
        <dbReference type="Rhea" id="RHEA:23584"/>
        <dbReference type="ChEBI" id="CHEBI:15378"/>
        <dbReference type="ChEBI" id="CHEBI:17839"/>
        <dbReference type="ChEBI" id="CHEBI:29985"/>
        <dbReference type="ChEBI" id="CHEBI:30616"/>
        <dbReference type="ChEBI" id="CHEBI:43474"/>
        <dbReference type="ChEBI" id="CHEBI:57451"/>
        <dbReference type="ChEBI" id="CHEBI:456216"/>
        <dbReference type="EC" id="6.3.2.12"/>
    </reaction>
</comment>
<feature type="domain" description="Mur ligase C-terminal" evidence="19">
    <location>
        <begin position="301"/>
        <end position="423"/>
    </location>
</feature>
<feature type="domain" description="Mur ligase central" evidence="20">
    <location>
        <begin position="46"/>
        <end position="273"/>
    </location>
</feature>
<dbReference type="GO" id="GO:0005737">
    <property type="term" value="C:cytoplasm"/>
    <property type="evidence" value="ECO:0007669"/>
    <property type="project" value="TreeGrafter"/>
</dbReference>
<keyword evidence="14" id="KW-0289">Folate biosynthesis</keyword>
<keyword evidence="11 18" id="KW-0547">Nucleotide-binding</keyword>
<dbReference type="GO" id="GO:0008841">
    <property type="term" value="F:dihydrofolate synthase activity"/>
    <property type="evidence" value="ECO:0007669"/>
    <property type="project" value="UniProtKB-EC"/>
</dbReference>
<evidence type="ECO:0000256" key="18">
    <source>
        <dbReference type="PIRNR" id="PIRNR001563"/>
    </source>
</evidence>
<evidence type="ECO:0000256" key="6">
    <source>
        <dbReference type="ARBA" id="ARBA00013023"/>
    </source>
</evidence>
<dbReference type="PROSITE" id="PS01011">
    <property type="entry name" value="FOLYLPOLYGLU_SYNT_1"/>
    <property type="match status" value="1"/>
</dbReference>
<evidence type="ECO:0000256" key="11">
    <source>
        <dbReference type="ARBA" id="ARBA00022741"/>
    </source>
</evidence>
<protein>
    <recommendedName>
        <fullName evidence="8">Dihydrofolate synthase/folylpolyglutamate synthase</fullName>
        <ecNumber evidence="6">6.3.2.12</ecNumber>
        <ecNumber evidence="7">6.3.2.17</ecNumber>
    </recommendedName>
    <alternativeName>
        <fullName evidence="15">Tetrahydrofolylpolyglutamate synthase</fullName>
    </alternativeName>
</protein>
<evidence type="ECO:0000256" key="14">
    <source>
        <dbReference type="ARBA" id="ARBA00022909"/>
    </source>
</evidence>
<dbReference type="NCBIfam" id="TIGR01499">
    <property type="entry name" value="folC"/>
    <property type="match status" value="1"/>
</dbReference>
<evidence type="ECO:0000256" key="16">
    <source>
        <dbReference type="ARBA" id="ARBA00047493"/>
    </source>
</evidence>
<dbReference type="EMBL" id="PUFO01000079">
    <property type="protein sequence ID" value="TDG74364.1"/>
    <property type="molecule type" value="Genomic_DNA"/>
</dbReference>
<evidence type="ECO:0000256" key="10">
    <source>
        <dbReference type="ARBA" id="ARBA00022723"/>
    </source>
</evidence>
<dbReference type="AlphaFoldDB" id="A0A4R5NJJ6"/>
<dbReference type="OrthoDB" id="9809356at2"/>
<evidence type="ECO:0000256" key="5">
    <source>
        <dbReference type="ARBA" id="ARBA00011245"/>
    </source>
</evidence>
<evidence type="ECO:0000256" key="3">
    <source>
        <dbReference type="ARBA" id="ARBA00005150"/>
    </source>
</evidence>
<comment type="catalytic activity">
    <reaction evidence="16">
        <text>(6S)-5,6,7,8-tetrahydrofolyl-(gamma-L-Glu)(n) + L-glutamate + ATP = (6S)-5,6,7,8-tetrahydrofolyl-(gamma-L-Glu)(n+1) + ADP + phosphate + H(+)</text>
        <dbReference type="Rhea" id="RHEA:10580"/>
        <dbReference type="Rhea" id="RHEA-COMP:14738"/>
        <dbReference type="Rhea" id="RHEA-COMP:14740"/>
        <dbReference type="ChEBI" id="CHEBI:15378"/>
        <dbReference type="ChEBI" id="CHEBI:29985"/>
        <dbReference type="ChEBI" id="CHEBI:30616"/>
        <dbReference type="ChEBI" id="CHEBI:43474"/>
        <dbReference type="ChEBI" id="CHEBI:141005"/>
        <dbReference type="ChEBI" id="CHEBI:456216"/>
        <dbReference type="EC" id="6.3.2.17"/>
    </reaction>
</comment>
<dbReference type="InterPro" id="IPR036565">
    <property type="entry name" value="Mur-like_cat_sf"/>
</dbReference>
<accession>A0A4R5NJJ6</accession>
<evidence type="ECO:0000256" key="15">
    <source>
        <dbReference type="ARBA" id="ARBA00030592"/>
    </source>
</evidence>
<evidence type="ECO:0000256" key="4">
    <source>
        <dbReference type="ARBA" id="ARBA00008276"/>
    </source>
</evidence>
<evidence type="ECO:0000256" key="17">
    <source>
        <dbReference type="ARBA" id="ARBA00049161"/>
    </source>
</evidence>
<evidence type="ECO:0000259" key="19">
    <source>
        <dbReference type="Pfam" id="PF02875"/>
    </source>
</evidence>
<evidence type="ECO:0000313" key="22">
    <source>
        <dbReference type="Proteomes" id="UP000294854"/>
    </source>
</evidence>
<dbReference type="Gene3D" id="3.90.190.20">
    <property type="entry name" value="Mur ligase, C-terminal domain"/>
    <property type="match status" value="1"/>
</dbReference>
<dbReference type="PIRSF" id="PIRSF001563">
    <property type="entry name" value="Folylpolyglu_synth"/>
    <property type="match status" value="1"/>
</dbReference>
<dbReference type="Pfam" id="PF02875">
    <property type="entry name" value="Mur_ligase_C"/>
    <property type="match status" value="1"/>
</dbReference>
<dbReference type="GO" id="GO:0046872">
    <property type="term" value="F:metal ion binding"/>
    <property type="evidence" value="ECO:0007669"/>
    <property type="project" value="UniProtKB-KW"/>
</dbReference>
<comment type="subunit">
    <text evidence="5">Monomer.</text>
</comment>
<dbReference type="InterPro" id="IPR013221">
    <property type="entry name" value="Mur_ligase_cen"/>
</dbReference>
<comment type="cofactor">
    <cofactor evidence="1">
        <name>Mg(2+)</name>
        <dbReference type="ChEBI" id="CHEBI:18420"/>
    </cofactor>
</comment>
<organism evidence="21 22">
    <name type="scientific">Secundilactobacillus malefermentans</name>
    <dbReference type="NCBI Taxonomy" id="176292"/>
    <lineage>
        <taxon>Bacteria</taxon>
        <taxon>Bacillati</taxon>
        <taxon>Bacillota</taxon>
        <taxon>Bacilli</taxon>
        <taxon>Lactobacillales</taxon>
        <taxon>Lactobacillaceae</taxon>
        <taxon>Secundilactobacillus</taxon>
    </lineage>
</organism>
<evidence type="ECO:0000256" key="9">
    <source>
        <dbReference type="ARBA" id="ARBA00022598"/>
    </source>
</evidence>
<evidence type="ECO:0000256" key="1">
    <source>
        <dbReference type="ARBA" id="ARBA00001946"/>
    </source>
</evidence>
<keyword evidence="12 18" id="KW-0067">ATP-binding</keyword>
<evidence type="ECO:0000256" key="8">
    <source>
        <dbReference type="ARBA" id="ARBA00019357"/>
    </source>
</evidence>
<keyword evidence="22" id="KW-1185">Reference proteome</keyword>
<keyword evidence="13" id="KW-0460">Magnesium</keyword>
<dbReference type="STRING" id="1122149.FD44_GL002013"/>
<dbReference type="PANTHER" id="PTHR11136:SF0">
    <property type="entry name" value="DIHYDROFOLATE SYNTHETASE-RELATED"/>
    <property type="match status" value="1"/>
</dbReference>
<dbReference type="InterPro" id="IPR036615">
    <property type="entry name" value="Mur_ligase_C_dom_sf"/>
</dbReference>
<dbReference type="InterPro" id="IPR018109">
    <property type="entry name" value="Folylpolyglutamate_synth_CS"/>
</dbReference>
<dbReference type="GO" id="GO:0005524">
    <property type="term" value="F:ATP binding"/>
    <property type="evidence" value="ECO:0007669"/>
    <property type="project" value="UniProtKB-KW"/>
</dbReference>
<evidence type="ECO:0000313" key="21">
    <source>
        <dbReference type="EMBL" id="TDG74364.1"/>
    </source>
</evidence>
<dbReference type="Pfam" id="PF08245">
    <property type="entry name" value="Mur_ligase_M"/>
    <property type="match status" value="1"/>
</dbReference>